<accession>A0ABW3J8M8</accession>
<dbReference type="EMBL" id="JBHTJO010000001">
    <property type="protein sequence ID" value="MFD0986240.1"/>
    <property type="molecule type" value="Genomic_DNA"/>
</dbReference>
<feature type="compositionally biased region" description="Basic and acidic residues" evidence="1">
    <location>
        <begin position="443"/>
        <end position="458"/>
    </location>
</feature>
<dbReference type="Pfam" id="PF03432">
    <property type="entry name" value="Relaxase"/>
    <property type="match status" value="1"/>
</dbReference>
<feature type="region of interest" description="Disordered" evidence="1">
    <location>
        <begin position="375"/>
        <end position="397"/>
    </location>
</feature>
<gene>
    <name evidence="3" type="ORF">ACFQ2F_03940</name>
</gene>
<evidence type="ECO:0000259" key="2">
    <source>
        <dbReference type="Pfam" id="PF03432"/>
    </source>
</evidence>
<keyword evidence="4" id="KW-1185">Reference proteome</keyword>
<evidence type="ECO:0000313" key="3">
    <source>
        <dbReference type="EMBL" id="MFD0986240.1"/>
    </source>
</evidence>
<proteinExistence type="predicted"/>
<name>A0ABW3J8M8_9HYPH</name>
<feature type="region of interest" description="Disordered" evidence="1">
    <location>
        <begin position="422"/>
        <end position="474"/>
    </location>
</feature>
<feature type="domain" description="MobA/VirD2-like nuclease" evidence="2">
    <location>
        <begin position="31"/>
        <end position="147"/>
    </location>
</feature>
<dbReference type="InterPro" id="IPR005094">
    <property type="entry name" value="Endonuclease_MobA/VirD2"/>
</dbReference>
<sequence>MILKGNARSSGSDLASHLLNLYDNDSVEIDELTQTQATDLHGAFAEFEAVATGTRCRKPLYSLSINPAEPLTRDQYRAVIDRIGDKLGLSDQPRAVVFHVKQGADGVAREHCHVVWSRIDVTGMKAVQLSHDRQKLRSVAQELAAEFEHPLPEGLARNRGAERYNGQARDVGVGELAQSGRSGLQADARRAAITEAYLNSARGKAFQAALEQRGYFLARGDKRGFVVVDRAGHVHSLPRQISGANTKDVRAKLAPLSPDDLPDVKTVRARIAKMADEEQLDDEELPRLRRSPDELKRRQAGRRGALNGRLQKLELKQRGERLALHKAQEQERKRPFARAARAVMALANRVPVLRSVLGPLARKPFARLEERHKEENEALDRRYGNEAKPLRGQQQALKRIEQRENRSLAFDRKRLERAQALQAETRRQTLTDEMRQAGQEMTARQREVKRRLEEAEKRRQQRHPRPRRPRGPGM</sequence>
<feature type="compositionally biased region" description="Basic and acidic residues" evidence="1">
    <location>
        <begin position="375"/>
        <end position="389"/>
    </location>
</feature>
<feature type="compositionally biased region" description="Basic and acidic residues" evidence="1">
    <location>
        <begin position="424"/>
        <end position="435"/>
    </location>
</feature>
<dbReference type="Proteomes" id="UP001597102">
    <property type="component" value="Unassembled WGS sequence"/>
</dbReference>
<dbReference type="RefSeq" id="WP_379085991.1">
    <property type="nucleotide sequence ID" value="NZ_JBHTJO010000001.1"/>
</dbReference>
<evidence type="ECO:0000256" key="1">
    <source>
        <dbReference type="SAM" id="MobiDB-lite"/>
    </source>
</evidence>
<organism evidence="3 4">
    <name type="scientific">Methyloligella solikamskensis</name>
    <dbReference type="NCBI Taxonomy" id="1177756"/>
    <lineage>
        <taxon>Bacteria</taxon>
        <taxon>Pseudomonadati</taxon>
        <taxon>Pseudomonadota</taxon>
        <taxon>Alphaproteobacteria</taxon>
        <taxon>Hyphomicrobiales</taxon>
        <taxon>Hyphomicrobiaceae</taxon>
        <taxon>Methyloligella</taxon>
    </lineage>
</organism>
<evidence type="ECO:0000313" key="4">
    <source>
        <dbReference type="Proteomes" id="UP001597102"/>
    </source>
</evidence>
<feature type="compositionally biased region" description="Basic residues" evidence="1">
    <location>
        <begin position="459"/>
        <end position="474"/>
    </location>
</feature>
<reference evidence="4" key="1">
    <citation type="journal article" date="2019" name="Int. J. Syst. Evol. Microbiol.">
        <title>The Global Catalogue of Microorganisms (GCM) 10K type strain sequencing project: providing services to taxonomists for standard genome sequencing and annotation.</title>
        <authorList>
            <consortium name="The Broad Institute Genomics Platform"/>
            <consortium name="The Broad Institute Genome Sequencing Center for Infectious Disease"/>
            <person name="Wu L."/>
            <person name="Ma J."/>
        </authorList>
    </citation>
    <scope>NUCLEOTIDE SEQUENCE [LARGE SCALE GENOMIC DNA]</scope>
    <source>
        <strain evidence="4">CCUG 61697</strain>
    </source>
</reference>
<protein>
    <submittedName>
        <fullName evidence="3">Relaxase/mobilization nuclease domain-containing protein</fullName>
    </submittedName>
</protein>
<comment type="caution">
    <text evidence="3">The sequence shown here is derived from an EMBL/GenBank/DDBJ whole genome shotgun (WGS) entry which is preliminary data.</text>
</comment>